<reference evidence="6 7" key="1">
    <citation type="journal article" date="2018" name="G3 (Bethesda)">
        <title>Phylogenetic and Phylogenomic Definition of Rhizopus Species.</title>
        <authorList>
            <person name="Gryganskyi A.P."/>
            <person name="Golan J."/>
            <person name="Dolatabadi S."/>
            <person name="Mondo S."/>
            <person name="Robb S."/>
            <person name="Idnurm A."/>
            <person name="Muszewska A."/>
            <person name="Steczkiewicz K."/>
            <person name="Masonjones S."/>
            <person name="Liao H.L."/>
            <person name="Gajdeczka M.T."/>
            <person name="Anike F."/>
            <person name="Vuek A."/>
            <person name="Anishchenko I.M."/>
            <person name="Voigt K."/>
            <person name="de Hoog G.S."/>
            <person name="Smith M.E."/>
            <person name="Heitman J."/>
            <person name="Vilgalys R."/>
            <person name="Stajich J.E."/>
        </authorList>
    </citation>
    <scope>NUCLEOTIDE SEQUENCE [LARGE SCALE GENOMIC DNA]</scope>
    <source>
        <strain evidence="6 7">LSU 92-RS-03</strain>
    </source>
</reference>
<dbReference type="AlphaFoldDB" id="A0A367IJR2"/>
<dbReference type="InterPro" id="IPR002401">
    <property type="entry name" value="Cyt_P450_E_grp-I"/>
</dbReference>
<dbReference type="GO" id="GO:0004497">
    <property type="term" value="F:monooxygenase activity"/>
    <property type="evidence" value="ECO:0007669"/>
    <property type="project" value="UniProtKB-KW"/>
</dbReference>
<feature type="non-terminal residue" evidence="6">
    <location>
        <position position="292"/>
    </location>
</feature>
<evidence type="ECO:0000256" key="4">
    <source>
        <dbReference type="PIRSR" id="PIRSR602401-1"/>
    </source>
</evidence>
<dbReference type="PANTHER" id="PTHR46300:SF11">
    <property type="entry name" value="OXIDOREDUCTASE, PUTATIVE-RELATED"/>
    <property type="match status" value="1"/>
</dbReference>
<keyword evidence="2 5" id="KW-0560">Oxidoreductase</keyword>
<feature type="binding site" description="axial binding residue" evidence="4">
    <location>
        <position position="239"/>
    </location>
    <ligand>
        <name>heme</name>
        <dbReference type="ChEBI" id="CHEBI:30413"/>
    </ligand>
    <ligandPart>
        <name>Fe</name>
        <dbReference type="ChEBI" id="CHEBI:18248"/>
    </ligandPart>
</feature>
<dbReference type="Proteomes" id="UP000253551">
    <property type="component" value="Unassembled WGS sequence"/>
</dbReference>
<dbReference type="PANTHER" id="PTHR46300">
    <property type="entry name" value="P450, PUTATIVE (EUROFUNG)-RELATED-RELATED"/>
    <property type="match status" value="1"/>
</dbReference>
<accession>A0A367IJR2</accession>
<dbReference type="GO" id="GO:0020037">
    <property type="term" value="F:heme binding"/>
    <property type="evidence" value="ECO:0007669"/>
    <property type="project" value="InterPro"/>
</dbReference>
<dbReference type="EMBL" id="PJQM01007640">
    <property type="protein sequence ID" value="RCH77898.1"/>
    <property type="molecule type" value="Genomic_DNA"/>
</dbReference>
<gene>
    <name evidence="6" type="ORF">CU098_003662</name>
</gene>
<dbReference type="GO" id="GO:0016705">
    <property type="term" value="F:oxidoreductase activity, acting on paired donors, with incorporation or reduction of molecular oxygen"/>
    <property type="evidence" value="ECO:0007669"/>
    <property type="project" value="InterPro"/>
</dbReference>
<proteinExistence type="inferred from homology"/>
<evidence type="ECO:0000256" key="1">
    <source>
        <dbReference type="ARBA" id="ARBA00022723"/>
    </source>
</evidence>
<protein>
    <recommendedName>
        <fullName evidence="8">Cytochrome P450</fullName>
    </recommendedName>
</protein>
<dbReference type="GO" id="GO:0005506">
    <property type="term" value="F:iron ion binding"/>
    <property type="evidence" value="ECO:0007669"/>
    <property type="project" value="InterPro"/>
</dbReference>
<dbReference type="OrthoDB" id="2214136at2759"/>
<dbReference type="PRINTS" id="PR00385">
    <property type="entry name" value="P450"/>
</dbReference>
<evidence type="ECO:0000313" key="7">
    <source>
        <dbReference type="Proteomes" id="UP000253551"/>
    </source>
</evidence>
<dbReference type="InterPro" id="IPR050364">
    <property type="entry name" value="Cytochrome_P450_fung"/>
</dbReference>
<dbReference type="PRINTS" id="PR00463">
    <property type="entry name" value="EP450I"/>
</dbReference>
<evidence type="ECO:0000256" key="5">
    <source>
        <dbReference type="RuleBase" id="RU000461"/>
    </source>
</evidence>
<comment type="cofactor">
    <cofactor evidence="4">
        <name>heme</name>
        <dbReference type="ChEBI" id="CHEBI:30413"/>
    </cofactor>
</comment>
<keyword evidence="4 5" id="KW-0349">Heme</keyword>
<keyword evidence="3 4" id="KW-0408">Iron</keyword>
<evidence type="ECO:0000256" key="2">
    <source>
        <dbReference type="ARBA" id="ARBA00023002"/>
    </source>
</evidence>
<keyword evidence="7" id="KW-1185">Reference proteome</keyword>
<keyword evidence="1 4" id="KW-0479">Metal-binding</keyword>
<evidence type="ECO:0008006" key="8">
    <source>
        <dbReference type="Google" id="ProtNLM"/>
    </source>
</evidence>
<dbReference type="Gene3D" id="1.10.630.10">
    <property type="entry name" value="Cytochrome P450"/>
    <property type="match status" value="1"/>
</dbReference>
<dbReference type="InterPro" id="IPR001128">
    <property type="entry name" value="Cyt_P450"/>
</dbReference>
<dbReference type="PROSITE" id="PS00086">
    <property type="entry name" value="CYTOCHROME_P450"/>
    <property type="match status" value="1"/>
</dbReference>
<dbReference type="SUPFAM" id="SSF48264">
    <property type="entry name" value="Cytochrome P450"/>
    <property type="match status" value="1"/>
</dbReference>
<name>A0A367IJR2_RHIST</name>
<comment type="caution">
    <text evidence="6">The sequence shown here is derived from an EMBL/GenBank/DDBJ whole genome shotgun (WGS) entry which is preliminary data.</text>
</comment>
<sequence>MVHCIEKNSEFLSITADLSAYFPILSFLDVIFKKERNMKHFVEKECRPFYKELIELARKVDQPSLIKNLDKIKTSLDIDEQNIIALTTELMIAGVDTVSVSLEWAMAVLCHYPEWQKRISDEVDLFIEKNGRLPFFSDRNDFPNLTAVIKEILRYRPSVHLGVPHKANEDIVYKDYVIPKGTLLMSNNHTTNNDPKYFEEPEKFKPERYLKDSRSVYASSNGNIHSRELFTFGWGRRICPGIYLAEGEMFGWLTQLLSKCTIEPIISGNEAIYPEIQDCRAVDATISPLPYK</sequence>
<evidence type="ECO:0000313" key="6">
    <source>
        <dbReference type="EMBL" id="RCH77898.1"/>
    </source>
</evidence>
<evidence type="ECO:0000256" key="3">
    <source>
        <dbReference type="ARBA" id="ARBA00023004"/>
    </source>
</evidence>
<dbReference type="STRING" id="4846.A0A367IJR2"/>
<organism evidence="6 7">
    <name type="scientific">Rhizopus stolonifer</name>
    <name type="common">Rhizopus nigricans</name>
    <dbReference type="NCBI Taxonomy" id="4846"/>
    <lineage>
        <taxon>Eukaryota</taxon>
        <taxon>Fungi</taxon>
        <taxon>Fungi incertae sedis</taxon>
        <taxon>Mucoromycota</taxon>
        <taxon>Mucoromycotina</taxon>
        <taxon>Mucoromycetes</taxon>
        <taxon>Mucorales</taxon>
        <taxon>Mucorineae</taxon>
        <taxon>Rhizopodaceae</taxon>
        <taxon>Rhizopus</taxon>
    </lineage>
</organism>
<comment type="similarity">
    <text evidence="5">Belongs to the cytochrome P450 family.</text>
</comment>
<dbReference type="InterPro" id="IPR036396">
    <property type="entry name" value="Cyt_P450_sf"/>
</dbReference>
<keyword evidence="5" id="KW-0503">Monooxygenase</keyword>
<dbReference type="Pfam" id="PF00067">
    <property type="entry name" value="p450"/>
    <property type="match status" value="1"/>
</dbReference>
<dbReference type="InterPro" id="IPR017972">
    <property type="entry name" value="Cyt_P450_CS"/>
</dbReference>